<evidence type="ECO:0000313" key="4">
    <source>
        <dbReference type="Proteomes" id="UP000676325"/>
    </source>
</evidence>
<keyword evidence="1 3" id="KW-0378">Hydrolase</keyword>
<evidence type="ECO:0000313" key="3">
    <source>
        <dbReference type="EMBL" id="MBR7825488.1"/>
    </source>
</evidence>
<dbReference type="PANTHER" id="PTHR43540">
    <property type="entry name" value="PEROXYUREIDOACRYLATE/UREIDOACRYLATE AMIDOHYDROLASE-RELATED"/>
    <property type="match status" value="1"/>
</dbReference>
<keyword evidence="4" id="KW-1185">Reference proteome</keyword>
<name>A0A941E7Q9_9ACTN</name>
<dbReference type="GO" id="GO:0016787">
    <property type="term" value="F:hydrolase activity"/>
    <property type="evidence" value="ECO:0007669"/>
    <property type="project" value="UniProtKB-KW"/>
</dbReference>
<gene>
    <name evidence="3" type="ORF">KDK95_04165</name>
</gene>
<feature type="domain" description="Isochorismatase-like" evidence="2">
    <location>
        <begin position="4"/>
        <end position="175"/>
    </location>
</feature>
<dbReference type="SUPFAM" id="SSF52499">
    <property type="entry name" value="Isochorismatase-like hydrolases"/>
    <property type="match status" value="1"/>
</dbReference>
<reference evidence="3" key="1">
    <citation type="submission" date="2021-04" db="EMBL/GenBank/DDBJ databases">
        <title>Genome based classification of Actinospica acidithermotolerans sp. nov., an actinobacterium isolated from an Indonesian hot spring.</title>
        <authorList>
            <person name="Kusuma A.B."/>
            <person name="Putra K.E."/>
            <person name="Nafisah S."/>
            <person name="Loh J."/>
            <person name="Nouioui I."/>
            <person name="Goodfellow M."/>
        </authorList>
    </citation>
    <scope>NUCLEOTIDE SEQUENCE</scope>
    <source>
        <strain evidence="3">MGRD01-02</strain>
    </source>
</reference>
<dbReference type="InterPro" id="IPR050272">
    <property type="entry name" value="Isochorismatase-like_hydrls"/>
</dbReference>
<dbReference type="EMBL" id="JAGSOH010000006">
    <property type="protein sequence ID" value="MBR7825488.1"/>
    <property type="molecule type" value="Genomic_DNA"/>
</dbReference>
<dbReference type="PANTHER" id="PTHR43540:SF1">
    <property type="entry name" value="ISOCHORISMATASE HYDROLASE"/>
    <property type="match status" value="1"/>
</dbReference>
<dbReference type="InterPro" id="IPR000868">
    <property type="entry name" value="Isochorismatase-like_dom"/>
</dbReference>
<dbReference type="RefSeq" id="WP_212516640.1">
    <property type="nucleotide sequence ID" value="NZ_JAGSOH010000006.1"/>
</dbReference>
<comment type="caution">
    <text evidence="3">The sequence shown here is derived from an EMBL/GenBank/DDBJ whole genome shotgun (WGS) entry which is preliminary data.</text>
</comment>
<protein>
    <submittedName>
        <fullName evidence="3">Cysteine hydrolase</fullName>
    </submittedName>
</protein>
<dbReference type="InterPro" id="IPR036380">
    <property type="entry name" value="Isochorismatase-like_sf"/>
</dbReference>
<evidence type="ECO:0000259" key="2">
    <source>
        <dbReference type="Pfam" id="PF00857"/>
    </source>
</evidence>
<dbReference type="Pfam" id="PF00857">
    <property type="entry name" value="Isochorismatase"/>
    <property type="match status" value="1"/>
</dbReference>
<organism evidence="3 4">
    <name type="scientific">Actinospica acidithermotolerans</name>
    <dbReference type="NCBI Taxonomy" id="2828514"/>
    <lineage>
        <taxon>Bacteria</taxon>
        <taxon>Bacillati</taxon>
        <taxon>Actinomycetota</taxon>
        <taxon>Actinomycetes</taxon>
        <taxon>Catenulisporales</taxon>
        <taxon>Actinospicaceae</taxon>
        <taxon>Actinospica</taxon>
    </lineage>
</organism>
<evidence type="ECO:0000256" key="1">
    <source>
        <dbReference type="ARBA" id="ARBA00022801"/>
    </source>
</evidence>
<dbReference type="Proteomes" id="UP000676325">
    <property type="component" value="Unassembled WGS sequence"/>
</dbReference>
<dbReference type="Gene3D" id="3.40.50.850">
    <property type="entry name" value="Isochorismatase-like"/>
    <property type="match status" value="1"/>
</dbReference>
<dbReference type="AlphaFoldDB" id="A0A941E7Q9"/>
<proteinExistence type="predicted"/>
<dbReference type="CDD" id="cd00431">
    <property type="entry name" value="cysteine_hydrolases"/>
    <property type="match status" value="1"/>
</dbReference>
<accession>A0A941E7Q9</accession>
<sequence length="181" mass="19421">MPRTALLLMDLQLSNLSHVSPDYLPNAVRALEAARAADVPVIHVILQLRPGHVDAHPRNRIFGALPQNRFTADDPGAAIHPDVAPQGDEIVVHKNRVSAFAGNNLPQILAAQDIDHLVLAGIATGGIVLSTVTQAADLDYRLTVLSDACADPSPELHDILVTKVFSRRGDVLTTSEWAESL</sequence>